<dbReference type="Proteomes" id="UP000186817">
    <property type="component" value="Unassembled WGS sequence"/>
</dbReference>
<name>A0A1Q9CMC0_SYMMI</name>
<feature type="compositionally biased region" description="Low complexity" evidence="1">
    <location>
        <begin position="322"/>
        <end position="334"/>
    </location>
</feature>
<evidence type="ECO:0000313" key="3">
    <source>
        <dbReference type="Proteomes" id="UP000186817"/>
    </source>
</evidence>
<sequence>MLGPAFVRAYTDKDIRFRKVGVGHAFFDVDHNMMVATDYICDYSYYNIHNFHAHPLSSNAIQFLEGFYRVPVDPGLMAWRGQDSAVDAVRFGSEDADSCKIACTPGKIAYTPDKISCTQGKKVSSNQSKNSHKVPYTPGKNKFPTNLQRYAVDWHSFEVTAFPVQPDMKRILPAEILTVTGGTQGVLVLHCQPRRRGPGHAADECPQRRQVQLKHVYALGHDICGSEVDEYNVSRVLLNTSRSTKNLAGIVVGGKAWRNLRKHYGGSYDTAKAATEEDEVLKDANAKAYCISRNRVVVAERAYIACTTRVKRAATSTNTNPSAGTMASTTTTSWDSTEHLAGEYA</sequence>
<organism evidence="2 3">
    <name type="scientific">Symbiodinium microadriaticum</name>
    <name type="common">Dinoflagellate</name>
    <name type="synonym">Zooxanthella microadriatica</name>
    <dbReference type="NCBI Taxonomy" id="2951"/>
    <lineage>
        <taxon>Eukaryota</taxon>
        <taxon>Sar</taxon>
        <taxon>Alveolata</taxon>
        <taxon>Dinophyceae</taxon>
        <taxon>Suessiales</taxon>
        <taxon>Symbiodiniaceae</taxon>
        <taxon>Symbiodinium</taxon>
    </lineage>
</organism>
<gene>
    <name evidence="2" type="ORF">AK812_SmicGene35155</name>
</gene>
<keyword evidence="3" id="KW-1185">Reference proteome</keyword>
<dbReference type="EMBL" id="LSRX01001074">
    <property type="protein sequence ID" value="OLP84017.1"/>
    <property type="molecule type" value="Genomic_DNA"/>
</dbReference>
<evidence type="ECO:0000256" key="1">
    <source>
        <dbReference type="SAM" id="MobiDB-lite"/>
    </source>
</evidence>
<accession>A0A1Q9CMC0</accession>
<dbReference type="OrthoDB" id="69177at2759"/>
<feature type="compositionally biased region" description="Polar residues" evidence="1">
    <location>
        <begin position="119"/>
        <end position="129"/>
    </location>
</feature>
<comment type="caution">
    <text evidence="2">The sequence shown here is derived from an EMBL/GenBank/DDBJ whole genome shotgun (WGS) entry which is preliminary data.</text>
</comment>
<feature type="region of interest" description="Disordered" evidence="1">
    <location>
        <begin position="119"/>
        <end position="139"/>
    </location>
</feature>
<reference evidence="2 3" key="1">
    <citation type="submission" date="2016-02" db="EMBL/GenBank/DDBJ databases">
        <title>Genome analysis of coral dinoflagellate symbionts highlights evolutionary adaptations to a symbiotic lifestyle.</title>
        <authorList>
            <person name="Aranda M."/>
            <person name="Li Y."/>
            <person name="Liew Y.J."/>
            <person name="Baumgarten S."/>
            <person name="Simakov O."/>
            <person name="Wilson M."/>
            <person name="Piel J."/>
            <person name="Ashoor H."/>
            <person name="Bougouffa S."/>
            <person name="Bajic V.B."/>
            <person name="Ryu T."/>
            <person name="Ravasi T."/>
            <person name="Bayer T."/>
            <person name="Micklem G."/>
            <person name="Kim H."/>
            <person name="Bhak J."/>
            <person name="Lajeunesse T.C."/>
            <person name="Voolstra C.R."/>
        </authorList>
    </citation>
    <scope>NUCLEOTIDE SEQUENCE [LARGE SCALE GENOMIC DNA]</scope>
    <source>
        <strain evidence="2 3">CCMP2467</strain>
    </source>
</reference>
<feature type="region of interest" description="Disordered" evidence="1">
    <location>
        <begin position="314"/>
        <end position="334"/>
    </location>
</feature>
<protein>
    <submittedName>
        <fullName evidence="2">Uncharacterized protein</fullName>
    </submittedName>
</protein>
<proteinExistence type="predicted"/>
<evidence type="ECO:0000313" key="2">
    <source>
        <dbReference type="EMBL" id="OLP84017.1"/>
    </source>
</evidence>
<dbReference type="AlphaFoldDB" id="A0A1Q9CMC0"/>